<evidence type="ECO:0000256" key="3">
    <source>
        <dbReference type="ARBA" id="ARBA00023136"/>
    </source>
</evidence>
<dbReference type="Gramene" id="AET3Gv20827800.19">
    <property type="protein sequence ID" value="AET3Gv20827800.19"/>
    <property type="gene ID" value="AET3Gv20827800"/>
</dbReference>
<organism evidence="4 5">
    <name type="scientific">Aegilops tauschii subsp. strangulata</name>
    <name type="common">Goatgrass</name>
    <dbReference type="NCBI Taxonomy" id="200361"/>
    <lineage>
        <taxon>Eukaryota</taxon>
        <taxon>Viridiplantae</taxon>
        <taxon>Streptophyta</taxon>
        <taxon>Embryophyta</taxon>
        <taxon>Tracheophyta</taxon>
        <taxon>Spermatophyta</taxon>
        <taxon>Magnoliopsida</taxon>
        <taxon>Liliopsida</taxon>
        <taxon>Poales</taxon>
        <taxon>Poaceae</taxon>
        <taxon>BOP clade</taxon>
        <taxon>Pooideae</taxon>
        <taxon>Triticodae</taxon>
        <taxon>Triticeae</taxon>
        <taxon>Triticinae</taxon>
        <taxon>Aegilops</taxon>
    </lineage>
</organism>
<reference evidence="5" key="2">
    <citation type="journal article" date="2017" name="Nat. Plants">
        <title>The Aegilops tauschii genome reveals multiple impacts of transposons.</title>
        <authorList>
            <person name="Zhao G."/>
            <person name="Zou C."/>
            <person name="Li K."/>
            <person name="Wang K."/>
            <person name="Li T."/>
            <person name="Gao L."/>
            <person name="Zhang X."/>
            <person name="Wang H."/>
            <person name="Yang Z."/>
            <person name="Liu X."/>
            <person name="Jiang W."/>
            <person name="Mao L."/>
            <person name="Kong X."/>
            <person name="Jiao Y."/>
            <person name="Jia J."/>
        </authorList>
    </citation>
    <scope>NUCLEOTIDE SEQUENCE [LARGE SCALE GENOMIC DNA]</scope>
    <source>
        <strain evidence="5">cv. AL8/78</strain>
    </source>
</reference>
<reference evidence="4" key="3">
    <citation type="journal article" date="2017" name="Nature">
        <title>Genome sequence of the progenitor of the wheat D genome Aegilops tauschii.</title>
        <authorList>
            <person name="Luo M.C."/>
            <person name="Gu Y.Q."/>
            <person name="Puiu D."/>
            <person name="Wang H."/>
            <person name="Twardziok S.O."/>
            <person name="Deal K.R."/>
            <person name="Huo N."/>
            <person name="Zhu T."/>
            <person name="Wang L."/>
            <person name="Wang Y."/>
            <person name="McGuire P.E."/>
            <person name="Liu S."/>
            <person name="Long H."/>
            <person name="Ramasamy R.K."/>
            <person name="Rodriguez J.C."/>
            <person name="Van S.L."/>
            <person name="Yuan L."/>
            <person name="Wang Z."/>
            <person name="Xia Z."/>
            <person name="Xiao L."/>
            <person name="Anderson O.D."/>
            <person name="Ouyang S."/>
            <person name="Liang Y."/>
            <person name="Zimin A.V."/>
            <person name="Pertea G."/>
            <person name="Qi P."/>
            <person name="Bennetzen J.L."/>
            <person name="Dai X."/>
            <person name="Dawson M.W."/>
            <person name="Muller H.G."/>
            <person name="Kugler K."/>
            <person name="Rivarola-Duarte L."/>
            <person name="Spannagl M."/>
            <person name="Mayer K.F.X."/>
            <person name="Lu F.H."/>
            <person name="Bevan M.W."/>
            <person name="Leroy P."/>
            <person name="Li P."/>
            <person name="You F.M."/>
            <person name="Sun Q."/>
            <person name="Liu Z."/>
            <person name="Lyons E."/>
            <person name="Wicker T."/>
            <person name="Salzberg S.L."/>
            <person name="Devos K.M."/>
            <person name="Dvorak J."/>
        </authorList>
    </citation>
    <scope>NUCLEOTIDE SEQUENCE [LARGE SCALE GENOMIC DNA]</scope>
    <source>
        <strain evidence="4">cv. AL8/78</strain>
    </source>
</reference>
<keyword evidence="5" id="KW-1185">Reference proteome</keyword>
<keyword evidence="3" id="KW-0472">Membrane</keyword>
<protein>
    <recommendedName>
        <fullName evidence="6">ABC transmembrane type-1 domain-containing protein</fullName>
    </recommendedName>
</protein>
<accession>A0A453FYL4</accession>
<sequence>ERRPAAARVPLYRMFAFADRTDSALMAVGAATAVANGMAQPLMTFIFGDVIDAFGSAASSRDVLHRVTKVRACVCMRDRTFHVRIIRQP</sequence>
<dbReference type="EnsemblPlants" id="AET3Gv20827800.19">
    <property type="protein sequence ID" value="AET3Gv20827800.19"/>
    <property type="gene ID" value="AET3Gv20827800"/>
</dbReference>
<reference evidence="4" key="5">
    <citation type="journal article" date="2021" name="G3 (Bethesda)">
        <title>Aegilops tauschii genome assembly Aet v5.0 features greater sequence contiguity and improved annotation.</title>
        <authorList>
            <person name="Wang L."/>
            <person name="Zhu T."/>
            <person name="Rodriguez J.C."/>
            <person name="Deal K.R."/>
            <person name="Dubcovsky J."/>
            <person name="McGuire P.E."/>
            <person name="Lux T."/>
            <person name="Spannagl M."/>
            <person name="Mayer K.F.X."/>
            <person name="Baldrich P."/>
            <person name="Meyers B.C."/>
            <person name="Huo N."/>
            <person name="Gu Y.Q."/>
            <person name="Zhou H."/>
            <person name="Devos K.M."/>
            <person name="Bennetzen J.L."/>
            <person name="Unver T."/>
            <person name="Budak H."/>
            <person name="Gulick P.J."/>
            <person name="Galiba G."/>
            <person name="Kalapos B."/>
            <person name="Nelson D.R."/>
            <person name="Li P."/>
            <person name="You F.M."/>
            <person name="Luo M.C."/>
            <person name="Dvorak J."/>
        </authorList>
    </citation>
    <scope>NUCLEOTIDE SEQUENCE [LARGE SCALE GENOMIC DNA]</scope>
    <source>
        <strain evidence="4">cv. AL8/78</strain>
    </source>
</reference>
<evidence type="ECO:0000256" key="1">
    <source>
        <dbReference type="ARBA" id="ARBA00022692"/>
    </source>
</evidence>
<name>A0A453FYL4_AEGTS</name>
<dbReference type="GO" id="GO:0005524">
    <property type="term" value="F:ATP binding"/>
    <property type="evidence" value="ECO:0007669"/>
    <property type="project" value="InterPro"/>
</dbReference>
<keyword evidence="2" id="KW-1133">Transmembrane helix</keyword>
<dbReference type="AlphaFoldDB" id="A0A453FYL4"/>
<dbReference type="InterPro" id="IPR036640">
    <property type="entry name" value="ABC1_TM_sf"/>
</dbReference>
<dbReference type="Proteomes" id="UP000015105">
    <property type="component" value="Chromosome 3D"/>
</dbReference>
<evidence type="ECO:0008006" key="6">
    <source>
        <dbReference type="Google" id="ProtNLM"/>
    </source>
</evidence>
<evidence type="ECO:0000256" key="2">
    <source>
        <dbReference type="ARBA" id="ARBA00022989"/>
    </source>
</evidence>
<reference evidence="4" key="4">
    <citation type="submission" date="2019-03" db="UniProtKB">
        <authorList>
            <consortium name="EnsemblPlants"/>
        </authorList>
    </citation>
    <scope>IDENTIFICATION</scope>
</reference>
<evidence type="ECO:0000313" key="4">
    <source>
        <dbReference type="EnsemblPlants" id="AET3Gv20827800.19"/>
    </source>
</evidence>
<dbReference type="GO" id="GO:0016020">
    <property type="term" value="C:membrane"/>
    <property type="evidence" value="ECO:0007669"/>
    <property type="project" value="InterPro"/>
</dbReference>
<dbReference type="Gene3D" id="1.20.1560.10">
    <property type="entry name" value="ABC transporter type 1, transmembrane domain"/>
    <property type="match status" value="1"/>
</dbReference>
<proteinExistence type="predicted"/>
<evidence type="ECO:0000313" key="5">
    <source>
        <dbReference type="Proteomes" id="UP000015105"/>
    </source>
</evidence>
<reference evidence="5" key="1">
    <citation type="journal article" date="2014" name="Science">
        <title>Ancient hybridizations among the ancestral genomes of bread wheat.</title>
        <authorList>
            <consortium name="International Wheat Genome Sequencing Consortium,"/>
            <person name="Marcussen T."/>
            <person name="Sandve S.R."/>
            <person name="Heier L."/>
            <person name="Spannagl M."/>
            <person name="Pfeifer M."/>
            <person name="Jakobsen K.S."/>
            <person name="Wulff B.B."/>
            <person name="Steuernagel B."/>
            <person name="Mayer K.F."/>
            <person name="Olsen O.A."/>
        </authorList>
    </citation>
    <scope>NUCLEOTIDE SEQUENCE [LARGE SCALE GENOMIC DNA]</scope>
    <source>
        <strain evidence="5">cv. AL8/78</strain>
    </source>
</reference>
<keyword evidence="1" id="KW-0812">Transmembrane</keyword>